<comment type="caution">
    <text evidence="1">The sequence shown here is derived from an EMBL/GenBank/DDBJ whole genome shotgun (WGS) entry which is preliminary data.</text>
</comment>
<keyword evidence="2" id="KW-1185">Reference proteome</keyword>
<dbReference type="PANTHER" id="PTHR21310">
    <property type="entry name" value="AMINOGLYCOSIDE PHOSPHOTRANSFERASE-RELATED-RELATED"/>
    <property type="match status" value="1"/>
</dbReference>
<dbReference type="PANTHER" id="PTHR21310:SF39">
    <property type="entry name" value="AMINOGLYCOSIDE PHOSPHOTRANSFERASE DOMAIN-CONTAINING PROTEIN"/>
    <property type="match status" value="1"/>
</dbReference>
<dbReference type="SUPFAM" id="SSF52540">
    <property type="entry name" value="P-loop containing nucleoside triphosphate hydrolases"/>
    <property type="match status" value="1"/>
</dbReference>
<sequence>MIQYRNLVHDSYWEHRKAFHIVGTRQDALEPDSEYVKYPGKLATLLTLYTSVACKFVGTLSGNGIEELCGSIVDQMDPIEPTIGSRLQKSFERMQLWALDVIAFTFSLRVPPDINNDTPDSDDLPMIPDDNIAWEMIKTPEAVAYNKRLAAGAGSIISDCAPTFKIAPTLILKRLDPFERFNNIFVRAHTTIPVPQPRYLHLKEVFITDFIHGSMLLDRWDTLSAFYQFRIACTLRRYVSQMRRIISDRPGNIERGHVKGYLFDPHMWNGPFRDVETFRNWIAHTAYTGWIVSDEGFRIRNPGLTPPPAELNFPPNCDWTPVLTHCDISLSNVMLSDDGVLWIVDWADSGFYPRWLESMGMRRYEGAPESWKRWFSFISEKSKPSNFGNMKEPPLSIPQNSCKKFWKLVEINTETFHEAANTNVEMPTDIRVSILGGPGSGRTTLCQRLNDYVYLRVSDNRHFRFKTQEAEMNSLGLLNESDSILLTFGLDKDCGDLVVQYQKLVHDSYWERRKVFHMVGTKHDTLDPELEFVSTLSGSGIEELCGSIVDQAHHITPTIGSRIHNTFGRVRSWVLDVIAFTFSLPVPLDVNKHMPDSDDLPMIPDDNTAWETIKAPEAVAYNKRLAAVANSIFDCAPTFRIEPTLILKRLDPCERFNNIFVRSHTNIPVPQPRYLHLKEAFITDFIPGSMLLECWDSLSAFYQFRIACTLRRYVSQMRHITNDRPGNIERGLVKGYLFDPDFWNGPFRDVEAFRHWITHIVNHAWIASAETFPMDNPGLTPPTPQLDFPPNCDWTPVLAHCDLSLSNVMLSDDGVLWIIDWADSGFYPPWLESMGMRRYEKAP</sequence>
<reference evidence="1 2" key="1">
    <citation type="journal article" date="2018" name="Evol. Lett.">
        <title>Horizontal gene cluster transfer increased hallucinogenic mushroom diversity.</title>
        <authorList>
            <person name="Reynolds H.T."/>
            <person name="Vijayakumar V."/>
            <person name="Gluck-Thaler E."/>
            <person name="Korotkin H.B."/>
            <person name="Matheny P.B."/>
            <person name="Slot J.C."/>
        </authorList>
    </citation>
    <scope>NUCLEOTIDE SEQUENCE [LARGE SCALE GENOMIC DNA]</scope>
    <source>
        <strain evidence="1 2">2631</strain>
    </source>
</reference>
<dbReference type="STRING" id="93625.A0A409WYZ4"/>
<dbReference type="InterPro" id="IPR011009">
    <property type="entry name" value="Kinase-like_dom_sf"/>
</dbReference>
<proteinExistence type="predicted"/>
<evidence type="ECO:0008006" key="3">
    <source>
        <dbReference type="Google" id="ProtNLM"/>
    </source>
</evidence>
<accession>A0A409WYZ4</accession>
<protein>
    <recommendedName>
        <fullName evidence="3">Aminoglycoside phosphotransferase domain-containing protein</fullName>
    </recommendedName>
</protein>
<evidence type="ECO:0000313" key="1">
    <source>
        <dbReference type="EMBL" id="PPQ83681.1"/>
    </source>
</evidence>
<dbReference type="InParanoid" id="A0A409WYZ4"/>
<dbReference type="EMBL" id="NHYD01002989">
    <property type="protein sequence ID" value="PPQ83681.1"/>
    <property type="molecule type" value="Genomic_DNA"/>
</dbReference>
<dbReference type="InterPro" id="IPR027417">
    <property type="entry name" value="P-loop_NTPase"/>
</dbReference>
<name>A0A409WYZ4_PSICY</name>
<dbReference type="Proteomes" id="UP000283269">
    <property type="component" value="Unassembled WGS sequence"/>
</dbReference>
<dbReference type="SUPFAM" id="SSF56112">
    <property type="entry name" value="Protein kinase-like (PK-like)"/>
    <property type="match status" value="2"/>
</dbReference>
<dbReference type="OrthoDB" id="4177236at2759"/>
<dbReference type="AlphaFoldDB" id="A0A409WYZ4"/>
<dbReference type="InterPro" id="IPR051678">
    <property type="entry name" value="AGP_Transferase"/>
</dbReference>
<organism evidence="1 2">
    <name type="scientific">Psilocybe cyanescens</name>
    <dbReference type="NCBI Taxonomy" id="93625"/>
    <lineage>
        <taxon>Eukaryota</taxon>
        <taxon>Fungi</taxon>
        <taxon>Dikarya</taxon>
        <taxon>Basidiomycota</taxon>
        <taxon>Agaricomycotina</taxon>
        <taxon>Agaricomycetes</taxon>
        <taxon>Agaricomycetidae</taxon>
        <taxon>Agaricales</taxon>
        <taxon>Agaricineae</taxon>
        <taxon>Strophariaceae</taxon>
        <taxon>Psilocybe</taxon>
    </lineage>
</organism>
<evidence type="ECO:0000313" key="2">
    <source>
        <dbReference type="Proteomes" id="UP000283269"/>
    </source>
</evidence>
<gene>
    <name evidence="1" type="ORF">CVT25_006149</name>
</gene>